<proteinExistence type="predicted"/>
<name>A0ABN7URC5_GIGMA</name>
<sequence>PIQILDSRSALVSPIIPPTLFNISSTPPNISLLTSTADHWSSVAVNRDIEQSSSSSSTLLYPQLDISNNFFPKFSSISILTQYIVPLSPLVLSTTYQLLIIILEFHIKQILNNSHYIHNLTKLFGIPFIQIINNTETQYTSIYPNISDTKETTQTLLNNQSDLDSEQSFEKVFTAILDQNINRLTLPNDPGEGLSNSFIVTTKVLTQPIEDIKEKQPQYDTKMSIESNKTSQQIVECLEARS</sequence>
<feature type="non-terminal residue" evidence="1">
    <location>
        <position position="1"/>
    </location>
</feature>
<dbReference type="EMBL" id="CAJVQB010004792">
    <property type="protein sequence ID" value="CAG8645774.1"/>
    <property type="molecule type" value="Genomic_DNA"/>
</dbReference>
<accession>A0ABN7URC5</accession>
<organism evidence="1 2">
    <name type="scientific">Gigaspora margarita</name>
    <dbReference type="NCBI Taxonomy" id="4874"/>
    <lineage>
        <taxon>Eukaryota</taxon>
        <taxon>Fungi</taxon>
        <taxon>Fungi incertae sedis</taxon>
        <taxon>Mucoromycota</taxon>
        <taxon>Glomeromycotina</taxon>
        <taxon>Glomeromycetes</taxon>
        <taxon>Diversisporales</taxon>
        <taxon>Gigasporaceae</taxon>
        <taxon>Gigaspora</taxon>
    </lineage>
</organism>
<dbReference type="Proteomes" id="UP000789901">
    <property type="component" value="Unassembled WGS sequence"/>
</dbReference>
<evidence type="ECO:0000313" key="1">
    <source>
        <dbReference type="EMBL" id="CAG8645774.1"/>
    </source>
</evidence>
<protein>
    <submittedName>
        <fullName evidence="1">22598_t:CDS:1</fullName>
    </submittedName>
</protein>
<comment type="caution">
    <text evidence="1">The sequence shown here is derived from an EMBL/GenBank/DDBJ whole genome shotgun (WGS) entry which is preliminary data.</text>
</comment>
<gene>
    <name evidence="1" type="ORF">GMARGA_LOCUS9088</name>
</gene>
<evidence type="ECO:0000313" key="2">
    <source>
        <dbReference type="Proteomes" id="UP000789901"/>
    </source>
</evidence>
<reference evidence="1 2" key="1">
    <citation type="submission" date="2021-06" db="EMBL/GenBank/DDBJ databases">
        <authorList>
            <person name="Kallberg Y."/>
            <person name="Tangrot J."/>
            <person name="Rosling A."/>
        </authorList>
    </citation>
    <scope>NUCLEOTIDE SEQUENCE [LARGE SCALE GENOMIC DNA]</scope>
    <source>
        <strain evidence="1 2">120-4 pot B 10/14</strain>
    </source>
</reference>
<keyword evidence="2" id="KW-1185">Reference proteome</keyword>